<feature type="non-terminal residue" evidence="2">
    <location>
        <position position="60"/>
    </location>
</feature>
<evidence type="ECO:0000313" key="2">
    <source>
        <dbReference type="EMBL" id="CAK9146701.1"/>
    </source>
</evidence>
<keyword evidence="1" id="KW-1133">Transmembrane helix</keyword>
<proteinExistence type="predicted"/>
<keyword evidence="1" id="KW-0472">Membrane</keyword>
<name>A0ABC8RNZ7_9AQUA</name>
<reference evidence="2 3" key="1">
    <citation type="submission" date="2024-02" db="EMBL/GenBank/DDBJ databases">
        <authorList>
            <person name="Vignale AGUSTIN F."/>
            <person name="Sosa J E."/>
            <person name="Modenutti C."/>
        </authorList>
    </citation>
    <scope>NUCLEOTIDE SEQUENCE [LARGE SCALE GENOMIC DNA]</scope>
</reference>
<protein>
    <recommendedName>
        <fullName evidence="4">Transmembrane protein</fullName>
    </recommendedName>
</protein>
<dbReference type="Proteomes" id="UP001642360">
    <property type="component" value="Unassembled WGS sequence"/>
</dbReference>
<comment type="caution">
    <text evidence="2">The sequence shown here is derived from an EMBL/GenBank/DDBJ whole genome shotgun (WGS) entry which is preliminary data.</text>
</comment>
<organism evidence="2 3">
    <name type="scientific">Ilex paraguariensis</name>
    <name type="common">yerba mate</name>
    <dbReference type="NCBI Taxonomy" id="185542"/>
    <lineage>
        <taxon>Eukaryota</taxon>
        <taxon>Viridiplantae</taxon>
        <taxon>Streptophyta</taxon>
        <taxon>Embryophyta</taxon>
        <taxon>Tracheophyta</taxon>
        <taxon>Spermatophyta</taxon>
        <taxon>Magnoliopsida</taxon>
        <taxon>eudicotyledons</taxon>
        <taxon>Gunneridae</taxon>
        <taxon>Pentapetalae</taxon>
        <taxon>asterids</taxon>
        <taxon>campanulids</taxon>
        <taxon>Aquifoliales</taxon>
        <taxon>Aquifoliaceae</taxon>
        <taxon>Ilex</taxon>
    </lineage>
</organism>
<sequence>MEVVVVVVEICGITGGGTNLGLVVEICAFFMGFGFNFGGLIVGDVAVGGVRAILRESCIK</sequence>
<evidence type="ECO:0000313" key="3">
    <source>
        <dbReference type="Proteomes" id="UP001642360"/>
    </source>
</evidence>
<dbReference type="EMBL" id="CAUOFW020001613">
    <property type="protein sequence ID" value="CAK9146701.1"/>
    <property type="molecule type" value="Genomic_DNA"/>
</dbReference>
<feature type="transmembrane region" description="Helical" evidence="1">
    <location>
        <begin position="28"/>
        <end position="54"/>
    </location>
</feature>
<keyword evidence="1" id="KW-0812">Transmembrane</keyword>
<dbReference type="AlphaFoldDB" id="A0ABC8RNZ7"/>
<accession>A0ABC8RNZ7</accession>
<evidence type="ECO:0008006" key="4">
    <source>
        <dbReference type="Google" id="ProtNLM"/>
    </source>
</evidence>
<evidence type="ECO:0000256" key="1">
    <source>
        <dbReference type="SAM" id="Phobius"/>
    </source>
</evidence>
<keyword evidence="3" id="KW-1185">Reference proteome</keyword>
<gene>
    <name evidence="2" type="ORF">ILEXP_LOCUS14569</name>
</gene>